<organism evidence="1 2">
    <name type="scientific">Thalassotalea agarivorans</name>
    <name type="common">Thalassomonas agarivorans</name>
    <dbReference type="NCBI Taxonomy" id="349064"/>
    <lineage>
        <taxon>Bacteria</taxon>
        <taxon>Pseudomonadati</taxon>
        <taxon>Pseudomonadota</taxon>
        <taxon>Gammaproteobacteria</taxon>
        <taxon>Alteromonadales</taxon>
        <taxon>Colwelliaceae</taxon>
        <taxon>Thalassotalea</taxon>
    </lineage>
</organism>
<dbReference type="AlphaFoldDB" id="A0A1I0FYK8"/>
<gene>
    <name evidence="1" type="ORF">SAMN05660429_02254</name>
</gene>
<evidence type="ECO:0000313" key="1">
    <source>
        <dbReference type="EMBL" id="SET62619.1"/>
    </source>
</evidence>
<accession>A0A1I0FYK8</accession>
<evidence type="ECO:0000313" key="2">
    <source>
        <dbReference type="Proteomes" id="UP000199308"/>
    </source>
</evidence>
<dbReference type="Proteomes" id="UP000199308">
    <property type="component" value="Unassembled WGS sequence"/>
</dbReference>
<proteinExistence type="predicted"/>
<name>A0A1I0FYK8_THASX</name>
<protein>
    <submittedName>
        <fullName evidence="1">Uncharacterized protein</fullName>
    </submittedName>
</protein>
<keyword evidence="2" id="KW-1185">Reference proteome</keyword>
<reference evidence="1 2" key="1">
    <citation type="submission" date="2016-10" db="EMBL/GenBank/DDBJ databases">
        <authorList>
            <person name="de Groot N.N."/>
        </authorList>
    </citation>
    <scope>NUCLEOTIDE SEQUENCE [LARGE SCALE GENOMIC DNA]</scope>
    <source>
        <strain evidence="1 2">DSM 19706</strain>
    </source>
</reference>
<dbReference type="RefSeq" id="WP_093330353.1">
    <property type="nucleotide sequence ID" value="NZ_AP027363.1"/>
</dbReference>
<dbReference type="OrthoDB" id="9554412at2"/>
<dbReference type="EMBL" id="FOHK01000010">
    <property type="protein sequence ID" value="SET62619.1"/>
    <property type="molecule type" value="Genomic_DNA"/>
</dbReference>
<sequence>MVKKYAFIGMESQGIFLKGSIPAQQALNLTEEPLPFRYTDTSKARVNCALLVVQIDALKTWNIPLLKWSYPEAVWLLELDYGYLAVAAQTPLKMVPALSFMDKYNTSIGQIEIANHDINAETSVHTNKARFSVVSHSPQPSEAKLISTLWTRSSRGKYYRIPWGDNTPQSTFLVDVAVKESALAEQVFGCQVMWHKQGIAFENRVHECAPAYKDHPMNGVGQ</sequence>